<reference evidence="1" key="1">
    <citation type="submission" date="2015-07" db="EMBL/GenBank/DDBJ databases">
        <title>Transcriptome Assembly of Anthurium amnicola.</title>
        <authorList>
            <person name="Suzuki J."/>
        </authorList>
    </citation>
    <scope>NUCLEOTIDE SEQUENCE</scope>
</reference>
<protein>
    <submittedName>
        <fullName evidence="1">PAB-dependent poly(A)-specific ribonuclease subunit pan3</fullName>
    </submittedName>
</protein>
<name>A0A1D1ZKS0_9ARAE</name>
<dbReference type="EMBL" id="GDJX01000509">
    <property type="protein sequence ID" value="JAT67427.1"/>
    <property type="molecule type" value="Transcribed_RNA"/>
</dbReference>
<organism evidence="1">
    <name type="scientific">Anthurium amnicola</name>
    <dbReference type="NCBI Taxonomy" id="1678845"/>
    <lineage>
        <taxon>Eukaryota</taxon>
        <taxon>Viridiplantae</taxon>
        <taxon>Streptophyta</taxon>
        <taxon>Embryophyta</taxon>
        <taxon>Tracheophyta</taxon>
        <taxon>Spermatophyta</taxon>
        <taxon>Magnoliopsida</taxon>
        <taxon>Liliopsida</taxon>
        <taxon>Araceae</taxon>
        <taxon>Pothoideae</taxon>
        <taxon>Potheae</taxon>
        <taxon>Anthurium</taxon>
    </lineage>
</organism>
<gene>
    <name evidence="1" type="primary">pan3_10</name>
    <name evidence="1" type="ORF">g.67099</name>
</gene>
<accession>A0A1D1ZKS0</accession>
<sequence length="243" mass="27377">MPGCLVDEIHNSWQDFGSDASCWLNFAIFFNAWSLCSHHSGLPIGAHSQSTWNIVDTLIQRCIKEQLASVRPMLTCPGSNLPVLVQLVTESYSWHVLVIQSCLRSMLPSGKKKKKTVLTDQSNVPLSHVIRCSIESLSSAIEEVKKWLDHQLSKSLDESMDVLFSCLRKTECGEEPGNVFRAVEDFASAGNPDLGERISQALHSWNSADVLRKYIKGQYSMLYEFRQICESKLRLLDSLKMLV</sequence>
<proteinExistence type="predicted"/>
<evidence type="ECO:0000313" key="1">
    <source>
        <dbReference type="EMBL" id="JAT67427.1"/>
    </source>
</evidence>
<dbReference type="AlphaFoldDB" id="A0A1D1ZKS0"/>